<dbReference type="Pfam" id="PF00485">
    <property type="entry name" value="PRK"/>
    <property type="match status" value="1"/>
</dbReference>
<keyword evidence="1" id="KW-1133">Transmembrane helix</keyword>
<dbReference type="Proteomes" id="UP000093561">
    <property type="component" value="Unassembled WGS sequence"/>
</dbReference>
<reference evidence="3" key="2">
    <citation type="journal article" date="2016" name="Mol. Ecol.">
        <title>Population genomics of the filarial nematode parasite Wuchereria bancrofti from mosquitoes.</title>
        <authorList>
            <person name="Small S.T."/>
            <person name="Reimer L.J."/>
            <person name="Tisch D.J."/>
            <person name="King C.L."/>
            <person name="Christensen B.M."/>
            <person name="Siba P.M."/>
            <person name="Kazura J.W."/>
            <person name="Serre D."/>
            <person name="Zimmerman P.A."/>
        </authorList>
    </citation>
    <scope>NUCLEOTIDE SEQUENCE</scope>
    <source>
        <strain evidence="3">pt0022</strain>
    </source>
</reference>
<sequence length="202" mass="23380">MGIVHDFKHFPTMIKVPFIIGVAGGTVPGKVILFYIYILKNDAHLTISQDSFYRSLSDEEIRKANRGKFNFDHPDAIEFMLMISILHKMKEDESVIVPKYDFCTNSRSKDSDVIESADVIIVEGILIVGKNKVDMIFPPFSLRDEYLRRVQRDTQERGRSLSQVLHQYLNLVEPAFEEFWLPTKKYTDIIVPRVLIIMLLSI</sequence>
<dbReference type="PRINTS" id="PR00988">
    <property type="entry name" value="URIDINKINASE"/>
</dbReference>
<evidence type="ECO:0000259" key="2">
    <source>
        <dbReference type="Pfam" id="PF00485"/>
    </source>
</evidence>
<evidence type="ECO:0000313" key="3">
    <source>
        <dbReference type="Proteomes" id="UP000093561"/>
    </source>
</evidence>
<feature type="domain" description="Phosphoribulokinase/uridine kinase" evidence="2">
    <location>
        <begin position="44"/>
        <end position="194"/>
    </location>
</feature>
<evidence type="ECO:0000313" key="4">
    <source>
        <dbReference type="WBParaSite" id="mrna-Wban_10781"/>
    </source>
</evidence>
<keyword evidence="1" id="KW-0812">Transmembrane</keyword>
<dbReference type="InterPro" id="IPR006083">
    <property type="entry name" value="PRK/URK"/>
</dbReference>
<evidence type="ECO:0000256" key="1">
    <source>
        <dbReference type="SAM" id="Phobius"/>
    </source>
</evidence>
<reference evidence="3" key="1">
    <citation type="submission" date="2015-03" db="EMBL/GenBank/DDBJ databases">
        <title>Wuchereria bancrofti Genome Sequencing Papua New Guinea Strain.</title>
        <authorList>
            <person name="Small S.T."/>
            <person name="Serre D."/>
            <person name="Zimmerman P.A."/>
        </authorList>
    </citation>
    <scope>NUCLEOTIDE SEQUENCE [LARGE SCALE GENOMIC DNA]</scope>
    <source>
        <strain evidence="3">pt0022</strain>
    </source>
</reference>
<dbReference type="GO" id="GO:0005524">
    <property type="term" value="F:ATP binding"/>
    <property type="evidence" value="ECO:0007669"/>
    <property type="project" value="InterPro"/>
</dbReference>
<dbReference type="AlphaFoldDB" id="A0AAF5Q5B0"/>
<dbReference type="GO" id="GO:0016301">
    <property type="term" value="F:kinase activity"/>
    <property type="evidence" value="ECO:0007669"/>
    <property type="project" value="InterPro"/>
</dbReference>
<organism evidence="3 4">
    <name type="scientific">Wuchereria bancrofti</name>
    <dbReference type="NCBI Taxonomy" id="6293"/>
    <lineage>
        <taxon>Eukaryota</taxon>
        <taxon>Metazoa</taxon>
        <taxon>Ecdysozoa</taxon>
        <taxon>Nematoda</taxon>
        <taxon>Chromadorea</taxon>
        <taxon>Rhabditida</taxon>
        <taxon>Spirurina</taxon>
        <taxon>Spiruromorpha</taxon>
        <taxon>Filarioidea</taxon>
        <taxon>Onchocercidae</taxon>
        <taxon>Wuchereria</taxon>
    </lineage>
</organism>
<dbReference type="PANTHER" id="PTHR10285">
    <property type="entry name" value="URIDINE KINASE"/>
    <property type="match status" value="1"/>
</dbReference>
<name>A0AAF5Q5B0_WUCBA</name>
<protein>
    <recommendedName>
        <fullName evidence="2">Phosphoribulokinase/uridine kinase domain-containing protein</fullName>
    </recommendedName>
</protein>
<reference evidence="4" key="3">
    <citation type="submission" date="2024-02" db="UniProtKB">
        <authorList>
            <consortium name="WormBaseParasite"/>
        </authorList>
    </citation>
    <scope>IDENTIFICATION</scope>
    <source>
        <strain evidence="4">pt0022</strain>
    </source>
</reference>
<dbReference type="Gene3D" id="3.40.50.300">
    <property type="entry name" value="P-loop containing nucleotide triphosphate hydrolases"/>
    <property type="match status" value="1"/>
</dbReference>
<proteinExistence type="predicted"/>
<keyword evidence="1" id="KW-0472">Membrane</keyword>
<dbReference type="InterPro" id="IPR027417">
    <property type="entry name" value="P-loop_NTPase"/>
</dbReference>
<dbReference type="WBParaSite" id="mrna-Wban_10781">
    <property type="protein sequence ID" value="mrna-Wban_10781"/>
    <property type="gene ID" value="Wban_10781"/>
</dbReference>
<dbReference type="SUPFAM" id="SSF52540">
    <property type="entry name" value="P-loop containing nucleoside triphosphate hydrolases"/>
    <property type="match status" value="1"/>
</dbReference>
<feature type="transmembrane region" description="Helical" evidence="1">
    <location>
        <begin position="16"/>
        <end position="38"/>
    </location>
</feature>
<accession>A0AAF5Q5B0</accession>